<evidence type="ECO:0000256" key="4">
    <source>
        <dbReference type="PIRSR" id="PIRSR600898-1"/>
    </source>
</evidence>
<keyword evidence="4 5" id="KW-0349">Heme</keyword>
<dbReference type="Pfam" id="PF01231">
    <property type="entry name" value="IDO"/>
    <property type="match status" value="1"/>
</dbReference>
<keyword evidence="7" id="KW-1185">Reference proteome</keyword>
<dbReference type="GO" id="GO:0019441">
    <property type="term" value="P:L-tryptophan catabolic process to kynurenine"/>
    <property type="evidence" value="ECO:0007669"/>
    <property type="project" value="UniProtKB-UniRule"/>
</dbReference>
<sequence>MGSLIIAIVIPVGICLLTLTRWSKKFGVDPWLQRLHQKKEKRSVLKGIKKLATQHEAASSLWELIHWDGAGSWPPGANHKYTVWPEPLQPYRDIYMELAPLLPQEEPSLDNQVNEARIEAFRQRYRTLLRERINLIQVMHFLQVVEAGHWGILPRDKFNAFYCSIASARHAYRWGTIPVVLVAQREKSIDLPLELVEPWELMQKHFGCPSASGNLTSNILLNFDIDGKHIYKINTGLNNDVIAAEETFARVFHEVESLSLRIYHDLILSIIAFARNDMPAVARHVEGVNEQVQYVFGVYFDKLHNDSIPHSMWLSRIQGFYAWALIERNETTHQWEQFDGLSGNQALIFQALDAWLGLGQYLSPRDMETSVPRRQREFCYALRKHSFRGVLNRESDDEYENRILKSFEKIVKKLRMFRNVHRVRAKTYLSQPAPERLPMTAGKGVLQPTLEASLEQLDVFMVRRLEETL</sequence>
<dbReference type="GO" id="GO:0034354">
    <property type="term" value="P:'de novo' NAD+ biosynthetic process from L-tryptophan"/>
    <property type="evidence" value="ECO:0007669"/>
    <property type="project" value="TreeGrafter"/>
</dbReference>
<dbReference type="GO" id="GO:0033754">
    <property type="term" value="F:indoleamine 2,3-dioxygenase activity"/>
    <property type="evidence" value="ECO:0007669"/>
    <property type="project" value="UniProtKB-EC"/>
</dbReference>
<proteinExistence type="inferred from homology"/>
<accession>A0A6A7BCB9</accession>
<evidence type="ECO:0000313" key="6">
    <source>
        <dbReference type="EMBL" id="KAF2851999.1"/>
    </source>
</evidence>
<reference evidence="6" key="1">
    <citation type="submission" date="2020-01" db="EMBL/GenBank/DDBJ databases">
        <authorList>
            <consortium name="DOE Joint Genome Institute"/>
            <person name="Haridas S."/>
            <person name="Albert R."/>
            <person name="Binder M."/>
            <person name="Bloem J."/>
            <person name="Labutti K."/>
            <person name="Salamov A."/>
            <person name="Andreopoulos B."/>
            <person name="Baker S.E."/>
            <person name="Barry K."/>
            <person name="Bills G."/>
            <person name="Bluhm B.H."/>
            <person name="Cannon C."/>
            <person name="Castanera R."/>
            <person name="Culley D.E."/>
            <person name="Daum C."/>
            <person name="Ezra D."/>
            <person name="Gonzalez J.B."/>
            <person name="Henrissat B."/>
            <person name="Kuo A."/>
            <person name="Liang C."/>
            <person name="Lipzen A."/>
            <person name="Lutzoni F."/>
            <person name="Magnuson J."/>
            <person name="Mondo S."/>
            <person name="Nolan M."/>
            <person name="Ohm R."/>
            <person name="Pangilinan J."/>
            <person name="Park H.-J."/>
            <person name="Ramirez L."/>
            <person name="Alfaro M."/>
            <person name="Sun H."/>
            <person name="Tritt A."/>
            <person name="Yoshinaga Y."/>
            <person name="Zwiers L.-H."/>
            <person name="Turgeon B.G."/>
            <person name="Goodwin S.B."/>
            <person name="Spatafora J.W."/>
            <person name="Crous P.W."/>
            <person name="Grigoriev I.V."/>
        </authorList>
    </citation>
    <scope>NUCLEOTIDE SEQUENCE</scope>
    <source>
        <strain evidence="6">IPT5</strain>
    </source>
</reference>
<comment type="catalytic activity">
    <reaction evidence="5">
        <text>L-tryptophan + O2 = N-formyl-L-kynurenine</text>
        <dbReference type="Rhea" id="RHEA:24536"/>
        <dbReference type="ChEBI" id="CHEBI:15379"/>
        <dbReference type="ChEBI" id="CHEBI:57912"/>
        <dbReference type="ChEBI" id="CHEBI:58629"/>
    </reaction>
</comment>
<evidence type="ECO:0000256" key="3">
    <source>
        <dbReference type="ARBA" id="ARBA00023004"/>
    </source>
</evidence>
<evidence type="ECO:0000313" key="7">
    <source>
        <dbReference type="Proteomes" id="UP000799423"/>
    </source>
</evidence>
<evidence type="ECO:0000256" key="1">
    <source>
        <dbReference type="ARBA" id="ARBA00007119"/>
    </source>
</evidence>
<keyword evidence="5" id="KW-0560">Oxidoreductase</keyword>
<keyword evidence="5" id="KW-0223">Dioxygenase</keyword>
<protein>
    <recommendedName>
        <fullName evidence="5">Indoleamine 2,3-dioxygenase</fullName>
        <ecNumber evidence="5">1.13.11.52</ecNumber>
    </recommendedName>
</protein>
<evidence type="ECO:0000256" key="2">
    <source>
        <dbReference type="ARBA" id="ARBA00022723"/>
    </source>
</evidence>
<comment type="similarity">
    <text evidence="1 5">Belongs to the indoleamine 2,3-dioxygenase family.</text>
</comment>
<dbReference type="Proteomes" id="UP000799423">
    <property type="component" value="Unassembled WGS sequence"/>
</dbReference>
<dbReference type="EMBL" id="MU006300">
    <property type="protein sequence ID" value="KAF2851999.1"/>
    <property type="molecule type" value="Genomic_DNA"/>
</dbReference>
<dbReference type="PANTHER" id="PTHR28657:SF11">
    <property type="entry name" value="INDOLEAMINE 2,3-DIOXYGENASE"/>
    <property type="match status" value="1"/>
</dbReference>
<dbReference type="SUPFAM" id="SSF140959">
    <property type="entry name" value="Indolic compounds 2,3-dioxygenase-like"/>
    <property type="match status" value="1"/>
</dbReference>
<dbReference type="AlphaFoldDB" id="A0A6A7BCB9"/>
<keyword evidence="2 4" id="KW-0479">Metal-binding</keyword>
<feature type="binding site" description="proximal binding residue" evidence="4">
    <location>
        <position position="421"/>
    </location>
    <ligand>
        <name>heme b</name>
        <dbReference type="ChEBI" id="CHEBI:60344"/>
    </ligand>
    <ligandPart>
        <name>Fe</name>
        <dbReference type="ChEBI" id="CHEBI:18248"/>
    </ligandPart>
</feature>
<dbReference type="Gene3D" id="1.20.58.480">
    <property type="match status" value="1"/>
</dbReference>
<evidence type="ECO:0000256" key="5">
    <source>
        <dbReference type="RuleBase" id="RU369119"/>
    </source>
</evidence>
<dbReference type="EC" id="1.13.11.52" evidence="5"/>
<dbReference type="GO" id="GO:0005737">
    <property type="term" value="C:cytoplasm"/>
    <property type="evidence" value="ECO:0007669"/>
    <property type="project" value="TreeGrafter"/>
</dbReference>
<organism evidence="6 7">
    <name type="scientific">Plenodomus tracheiphilus IPT5</name>
    <dbReference type="NCBI Taxonomy" id="1408161"/>
    <lineage>
        <taxon>Eukaryota</taxon>
        <taxon>Fungi</taxon>
        <taxon>Dikarya</taxon>
        <taxon>Ascomycota</taxon>
        <taxon>Pezizomycotina</taxon>
        <taxon>Dothideomycetes</taxon>
        <taxon>Pleosporomycetidae</taxon>
        <taxon>Pleosporales</taxon>
        <taxon>Pleosporineae</taxon>
        <taxon>Leptosphaeriaceae</taxon>
        <taxon>Plenodomus</taxon>
    </lineage>
</organism>
<keyword evidence="3 4" id="KW-0408">Iron</keyword>
<dbReference type="InterPro" id="IPR000898">
    <property type="entry name" value="Indolamine_dOase"/>
</dbReference>
<dbReference type="GO" id="GO:0020037">
    <property type="term" value="F:heme binding"/>
    <property type="evidence" value="ECO:0007669"/>
    <property type="project" value="UniProtKB-UniRule"/>
</dbReference>
<comment type="function">
    <text evidence="5">Produces N-formyl-kynurenine through the oxidation of tryptophan.</text>
</comment>
<dbReference type="InterPro" id="IPR037217">
    <property type="entry name" value="Trp/Indoleamine_2_3_dOase-like"/>
</dbReference>
<dbReference type="PANTHER" id="PTHR28657">
    <property type="entry name" value="INDOLEAMINE 2,3-DIOXYGENASE"/>
    <property type="match status" value="1"/>
</dbReference>
<gene>
    <name evidence="6" type="ORF">T440DRAFT_393374</name>
</gene>
<name>A0A6A7BCB9_9PLEO</name>
<dbReference type="GO" id="GO:0046872">
    <property type="term" value="F:metal ion binding"/>
    <property type="evidence" value="ECO:0007669"/>
    <property type="project" value="UniProtKB-UniRule"/>
</dbReference>
<dbReference type="OrthoDB" id="4662583at2759"/>